<dbReference type="Proteomes" id="UP001501578">
    <property type="component" value="Unassembled WGS sequence"/>
</dbReference>
<name>A0ABP3ZGG5_9ACTN</name>
<dbReference type="InterPro" id="IPR011659">
    <property type="entry name" value="WD40"/>
</dbReference>
<comment type="caution">
    <text evidence="1">The sequence shown here is derived from an EMBL/GenBank/DDBJ whole genome shotgun (WGS) entry which is preliminary data.</text>
</comment>
<reference evidence="2" key="1">
    <citation type="journal article" date="2019" name="Int. J. Syst. Evol. Microbiol.">
        <title>The Global Catalogue of Microorganisms (GCM) 10K type strain sequencing project: providing services to taxonomists for standard genome sequencing and annotation.</title>
        <authorList>
            <consortium name="The Broad Institute Genomics Platform"/>
            <consortium name="The Broad Institute Genome Sequencing Center for Infectious Disease"/>
            <person name="Wu L."/>
            <person name="Ma J."/>
        </authorList>
    </citation>
    <scope>NUCLEOTIDE SEQUENCE [LARGE SCALE GENOMIC DNA]</scope>
    <source>
        <strain evidence="2">JCM 11136</strain>
    </source>
</reference>
<gene>
    <name evidence="1" type="ORF">GCM10009560_20390</name>
</gene>
<dbReference type="PANTHER" id="PTHR19879:SF1">
    <property type="entry name" value="CANNONBALL-RELATED"/>
    <property type="match status" value="1"/>
</dbReference>
<protein>
    <submittedName>
        <fullName evidence="1">Uncharacterized protein</fullName>
    </submittedName>
</protein>
<evidence type="ECO:0000313" key="1">
    <source>
        <dbReference type="EMBL" id="GAA0921525.1"/>
    </source>
</evidence>
<sequence>MIALSGSFGALGPGEAERRLEAAGVNITDELTPSTTAFFMGREATNDKRNKAYVQSIPTYDEAALLAALSEFEGPASRDDSQPAPLAGLFADSAALAEAGPAELENLLTDVDWTSFVPARDLPPLRARLAAIERDHGLTPAHRLATNRIRVRGTMLSRPYGHRTRLTALALSPSGTHLATGDWGNGESGTAQVWEVTTGRCVNVLEWIDGGVGWDRYARTMQWSADGLHLGIAFRTNAVGVWDPFGESFEPRAEAQVTNGGSRPPHWALHPGGRSAYVSTGTKHRIGVHGCVPPLEHGALYWLAEQAEMSHEHILAKGPLPTEIQESCGEELAVDRSPTWSSDGNRLYVANRAEAFVVDVPTGVPLWHTRVSWLAEWSPDGRYLAHVHRGLLHFRDATTGRPTGEPVRTAGSRWELSLHWGMRDSTARLATVLNEEAADPGIDVYDDGRLSHRLAVTPAKTALAVENKDFAVWAWAPSGDRGAVLTAAGDIEVWSLGDGEPRRLCTLTTPAGTQGILWGADDVIVAVGKTVLRFVRADTGETIGDYTFLREADAELPLHPDDVYDHFDGRILALDDHTWCLPVEPDLAIAPPERRADIESHLAWIVDRRFAWPLRWGRFDIWPDAATAVANLRTTSPDTRKLRQAVRETSG</sequence>
<dbReference type="Pfam" id="PF07676">
    <property type="entry name" value="PD40"/>
    <property type="match status" value="1"/>
</dbReference>
<keyword evidence="2" id="KW-1185">Reference proteome</keyword>
<dbReference type="PANTHER" id="PTHR19879">
    <property type="entry name" value="TRANSCRIPTION INITIATION FACTOR TFIID"/>
    <property type="match status" value="1"/>
</dbReference>
<dbReference type="Gene3D" id="2.130.10.10">
    <property type="entry name" value="YVTN repeat-like/Quinoprotein amine dehydrogenase"/>
    <property type="match status" value="2"/>
</dbReference>
<dbReference type="InterPro" id="IPR015943">
    <property type="entry name" value="WD40/YVTN_repeat-like_dom_sf"/>
</dbReference>
<proteinExistence type="predicted"/>
<accession>A0ABP3ZGG5</accession>
<organism evidence="1 2">
    <name type="scientific">Nonomuraea longicatena</name>
    <dbReference type="NCBI Taxonomy" id="83682"/>
    <lineage>
        <taxon>Bacteria</taxon>
        <taxon>Bacillati</taxon>
        <taxon>Actinomycetota</taxon>
        <taxon>Actinomycetes</taxon>
        <taxon>Streptosporangiales</taxon>
        <taxon>Streptosporangiaceae</taxon>
        <taxon>Nonomuraea</taxon>
    </lineage>
</organism>
<dbReference type="SUPFAM" id="SSF82171">
    <property type="entry name" value="DPP6 N-terminal domain-like"/>
    <property type="match status" value="1"/>
</dbReference>
<dbReference type="EMBL" id="BAAAHQ010000008">
    <property type="protein sequence ID" value="GAA0921525.1"/>
    <property type="molecule type" value="Genomic_DNA"/>
</dbReference>
<dbReference type="InterPro" id="IPR001680">
    <property type="entry name" value="WD40_rpt"/>
</dbReference>
<dbReference type="Pfam" id="PF00400">
    <property type="entry name" value="WD40"/>
    <property type="match status" value="1"/>
</dbReference>
<evidence type="ECO:0000313" key="2">
    <source>
        <dbReference type="Proteomes" id="UP001501578"/>
    </source>
</evidence>